<comment type="caution">
    <text evidence="3">The sequence shown here is derived from an EMBL/GenBank/DDBJ whole genome shotgun (WGS) entry which is preliminary data.</text>
</comment>
<sequence length="276" mass="30800">MPTMRVTLCQMAVEKSKVANLAKAVGMITSAAKRGANLAVLPECFTCPYGTKYFEEYSEEVGPGFPTYDAISKVAKENNIWVIAGSIPERADEKLYNSCMVFDSTGELKHIHRKIHLFRIHTDTVRMDEGEVLSPGNTVSPVSMNDKIKFGVGICFDVRYPLLACKYAHDGTSFLVYPGAFNMVTGPLHWELLARARAVDNQQFVILCSPARDPDADYVAWGHSMVVDPMGKVIADAKECEGYVDAELDFDLIQTTREKIPIMHGTRHDMVKLLWE</sequence>
<dbReference type="GO" id="GO:0050152">
    <property type="term" value="F:omega-amidase activity"/>
    <property type="evidence" value="ECO:0007669"/>
    <property type="project" value="TreeGrafter"/>
</dbReference>
<keyword evidence="4" id="KW-1185">Reference proteome</keyword>
<dbReference type="PANTHER" id="PTHR23088:SF30">
    <property type="entry name" value="OMEGA-AMIDASE NIT2"/>
    <property type="match status" value="1"/>
</dbReference>
<dbReference type="CDD" id="cd07572">
    <property type="entry name" value="nit"/>
    <property type="match status" value="1"/>
</dbReference>
<evidence type="ECO:0000259" key="2">
    <source>
        <dbReference type="PROSITE" id="PS50263"/>
    </source>
</evidence>
<reference evidence="3 4" key="1">
    <citation type="submission" date="2013-07" db="EMBL/GenBank/DDBJ databases">
        <authorList>
            <person name="Stoco P.H."/>
            <person name="Wagner G."/>
            <person name="Gerber A."/>
            <person name="Zaha A."/>
            <person name="Thompson C."/>
            <person name="Bartholomeu D.C."/>
            <person name="Luckemeyer D.D."/>
            <person name="Bahia D."/>
            <person name="Loreto E."/>
            <person name="Prestes E.B."/>
            <person name="Lima F.M."/>
            <person name="Rodrigues-Luiz G."/>
            <person name="Vallejo G.A."/>
            <person name="Filho J.F."/>
            <person name="Monteiro K.M."/>
            <person name="Tyler K.M."/>
            <person name="de Almeida L.G."/>
            <person name="Ortiz M.F."/>
            <person name="Siervo M.A."/>
            <person name="de Moraes M.H."/>
            <person name="Cunha O.L."/>
            <person name="Mendonca-Neto R."/>
            <person name="Silva R."/>
            <person name="Teixeira S.M."/>
            <person name="Murta S.M."/>
            <person name="Sincero T.C."/>
            <person name="Mendes T.A."/>
            <person name="Urmenyi T.P."/>
            <person name="Silva V.G."/>
            <person name="da Rocha W.D."/>
            <person name="Andersson B."/>
            <person name="Romanha A.J."/>
            <person name="Steindel M."/>
            <person name="de Vasconcelos A.T."/>
            <person name="Grisard E.C."/>
        </authorList>
    </citation>
    <scope>NUCLEOTIDE SEQUENCE [LARGE SCALE GENOMIC DNA]</scope>
    <source>
        <strain evidence="3 4">SC58</strain>
    </source>
</reference>
<accession>A0A061J5T8</accession>
<dbReference type="GO" id="GO:0005739">
    <property type="term" value="C:mitochondrion"/>
    <property type="evidence" value="ECO:0007669"/>
    <property type="project" value="TreeGrafter"/>
</dbReference>
<dbReference type="Proteomes" id="UP000031737">
    <property type="component" value="Unassembled WGS sequence"/>
</dbReference>
<dbReference type="Pfam" id="PF00795">
    <property type="entry name" value="CN_hydrolase"/>
    <property type="match status" value="1"/>
</dbReference>
<dbReference type="PANTHER" id="PTHR23088">
    <property type="entry name" value="NITRILASE-RELATED"/>
    <property type="match status" value="1"/>
</dbReference>
<dbReference type="GO" id="GO:0006107">
    <property type="term" value="P:oxaloacetate metabolic process"/>
    <property type="evidence" value="ECO:0007669"/>
    <property type="project" value="TreeGrafter"/>
</dbReference>
<protein>
    <submittedName>
        <fullName evidence="3">Nitrilase</fullName>
    </submittedName>
</protein>
<dbReference type="PROSITE" id="PS50263">
    <property type="entry name" value="CN_HYDROLASE"/>
    <property type="match status" value="1"/>
</dbReference>
<evidence type="ECO:0000313" key="3">
    <source>
        <dbReference type="EMBL" id="ESL08647.1"/>
    </source>
</evidence>
<dbReference type="InterPro" id="IPR045254">
    <property type="entry name" value="Nit1/2_C-N_Hydrolase"/>
</dbReference>
<dbReference type="InterPro" id="IPR036526">
    <property type="entry name" value="C-N_Hydrolase_sf"/>
</dbReference>
<keyword evidence="1" id="KW-0378">Hydrolase</keyword>
<dbReference type="AlphaFoldDB" id="A0A061J5T8"/>
<evidence type="ECO:0000256" key="1">
    <source>
        <dbReference type="ARBA" id="ARBA00022801"/>
    </source>
</evidence>
<gene>
    <name evidence="3" type="ORF">TRSC58_03647</name>
</gene>
<dbReference type="EMBL" id="AUPL01003647">
    <property type="protein sequence ID" value="ESL08647.1"/>
    <property type="molecule type" value="Genomic_DNA"/>
</dbReference>
<organism evidence="3 4">
    <name type="scientific">Trypanosoma rangeli SC58</name>
    <dbReference type="NCBI Taxonomy" id="429131"/>
    <lineage>
        <taxon>Eukaryota</taxon>
        <taxon>Discoba</taxon>
        <taxon>Euglenozoa</taxon>
        <taxon>Kinetoplastea</taxon>
        <taxon>Metakinetoplastina</taxon>
        <taxon>Trypanosomatida</taxon>
        <taxon>Trypanosomatidae</taxon>
        <taxon>Trypanosoma</taxon>
        <taxon>Herpetosoma</taxon>
    </lineage>
</organism>
<dbReference type="Gene3D" id="3.60.110.10">
    <property type="entry name" value="Carbon-nitrogen hydrolase"/>
    <property type="match status" value="1"/>
</dbReference>
<proteinExistence type="predicted"/>
<dbReference type="VEuPathDB" id="TriTrypDB:TRSC58_03647"/>
<evidence type="ECO:0000313" key="4">
    <source>
        <dbReference type="Proteomes" id="UP000031737"/>
    </source>
</evidence>
<dbReference type="InterPro" id="IPR003010">
    <property type="entry name" value="C-N_Hydrolase"/>
</dbReference>
<dbReference type="GO" id="GO:0006541">
    <property type="term" value="P:glutamine metabolic process"/>
    <property type="evidence" value="ECO:0007669"/>
    <property type="project" value="TreeGrafter"/>
</dbReference>
<dbReference type="GO" id="GO:0006528">
    <property type="term" value="P:asparagine metabolic process"/>
    <property type="evidence" value="ECO:0007669"/>
    <property type="project" value="TreeGrafter"/>
</dbReference>
<name>A0A061J5T8_TRYRA</name>
<feature type="domain" description="CN hydrolase" evidence="2">
    <location>
        <begin position="4"/>
        <end position="250"/>
    </location>
</feature>
<dbReference type="SUPFAM" id="SSF56317">
    <property type="entry name" value="Carbon-nitrogen hydrolase"/>
    <property type="match status" value="1"/>
</dbReference>
<dbReference type="OrthoDB" id="10250282at2759"/>